<reference evidence="2 3" key="1">
    <citation type="submission" date="2018-06" db="EMBL/GenBank/DDBJ databases">
        <title>Flavobacterium tibetense sp. nov., isolated from a wetland YonghuCo on Tibetan Plateau.</title>
        <authorList>
            <person name="Xing P."/>
            <person name="Phurbu D."/>
            <person name="Lu H."/>
        </authorList>
    </citation>
    <scope>NUCLEOTIDE SEQUENCE [LARGE SCALE GENOMIC DNA]</scope>
    <source>
        <strain evidence="2 3">YH5</strain>
    </source>
</reference>
<keyword evidence="1" id="KW-1133">Transmembrane helix</keyword>
<name>A0A365P365_9FLAO</name>
<evidence type="ECO:0000256" key="1">
    <source>
        <dbReference type="SAM" id="Phobius"/>
    </source>
</evidence>
<comment type="caution">
    <text evidence="2">The sequence shown here is derived from an EMBL/GenBank/DDBJ whole genome shotgun (WGS) entry which is preliminary data.</text>
</comment>
<dbReference type="EMBL" id="QLST01000005">
    <property type="protein sequence ID" value="RBA28840.1"/>
    <property type="molecule type" value="Genomic_DNA"/>
</dbReference>
<protein>
    <submittedName>
        <fullName evidence="2">Uncharacterized protein</fullName>
    </submittedName>
</protein>
<accession>A0A365P365</accession>
<keyword evidence="1" id="KW-0812">Transmembrane</keyword>
<dbReference type="AlphaFoldDB" id="A0A365P365"/>
<keyword evidence="1" id="KW-0472">Membrane</keyword>
<dbReference type="RefSeq" id="WP_113988641.1">
    <property type="nucleotide sequence ID" value="NZ_QLST01000005.1"/>
</dbReference>
<evidence type="ECO:0000313" key="3">
    <source>
        <dbReference type="Proteomes" id="UP000253319"/>
    </source>
</evidence>
<keyword evidence="3" id="KW-1185">Reference proteome</keyword>
<feature type="transmembrane region" description="Helical" evidence="1">
    <location>
        <begin position="83"/>
        <end position="103"/>
    </location>
</feature>
<organism evidence="2 3">
    <name type="scientific">Flavobacterium tibetense</name>
    <dbReference type="NCBI Taxonomy" id="2233533"/>
    <lineage>
        <taxon>Bacteria</taxon>
        <taxon>Pseudomonadati</taxon>
        <taxon>Bacteroidota</taxon>
        <taxon>Flavobacteriia</taxon>
        <taxon>Flavobacteriales</taxon>
        <taxon>Flavobacteriaceae</taxon>
        <taxon>Flavobacterium</taxon>
    </lineage>
</organism>
<sequence length="143" mass="17192">MKLVINIISNSLKLFFLGGILSNLFLVILVFSDSYFRYLDFAEENFHQKIVKYFWFTVYVPLILIIIYILFMIYQKIQIFDKIVVGISGLLGIILFVFLERYIKKYALIHEYLILSMFLLIFGYLFLFYIIKFINKKYQEVNS</sequence>
<dbReference type="Proteomes" id="UP000253319">
    <property type="component" value="Unassembled WGS sequence"/>
</dbReference>
<proteinExistence type="predicted"/>
<feature type="transmembrane region" description="Helical" evidence="1">
    <location>
        <begin position="12"/>
        <end position="32"/>
    </location>
</feature>
<evidence type="ECO:0000313" key="2">
    <source>
        <dbReference type="EMBL" id="RBA28840.1"/>
    </source>
</evidence>
<feature type="transmembrane region" description="Helical" evidence="1">
    <location>
        <begin position="109"/>
        <end position="131"/>
    </location>
</feature>
<feature type="transmembrane region" description="Helical" evidence="1">
    <location>
        <begin position="52"/>
        <end position="71"/>
    </location>
</feature>
<gene>
    <name evidence="2" type="ORF">DPN68_05495</name>
</gene>